<evidence type="ECO:0000313" key="1">
    <source>
        <dbReference type="EMBL" id="QBH97419.1"/>
    </source>
</evidence>
<evidence type="ECO:0000313" key="2">
    <source>
        <dbReference type="Proteomes" id="UP000293154"/>
    </source>
</evidence>
<dbReference type="AlphaFoldDB" id="A0A411WME1"/>
<dbReference type="Proteomes" id="UP000293154">
    <property type="component" value="Chromosome"/>
</dbReference>
<keyword evidence="2" id="KW-1185">Reference proteome</keyword>
<proteinExistence type="predicted"/>
<accession>A0A411WME1</accession>
<dbReference type="SUPFAM" id="SSF101498">
    <property type="entry name" value="Anti-sigma factor FlgM"/>
    <property type="match status" value="1"/>
</dbReference>
<reference evidence="1 2" key="1">
    <citation type="submission" date="2019-03" db="EMBL/GenBank/DDBJ databases">
        <title>Pragia sp. nov. isolated from the gut tract of Carduelis flavirostris.</title>
        <authorList>
            <person name="Ge Y."/>
        </authorList>
    </citation>
    <scope>NUCLEOTIDE SEQUENCE [LARGE SCALE GENOMIC DNA]</scope>
    <source>
        <strain evidence="1 2">CF-458</strain>
    </source>
</reference>
<dbReference type="OrthoDB" id="9899571at2"/>
<protein>
    <submittedName>
        <fullName evidence="1">Uncharacterized protein</fullName>
    </submittedName>
</protein>
<name>A0A411WME1_9GAMM</name>
<gene>
    <name evidence="1" type="ORF">EKN56_14020</name>
</gene>
<organism evidence="1 2">
    <name type="scientific">Limnobaculum zhutongyuii</name>
    <dbReference type="NCBI Taxonomy" id="2498113"/>
    <lineage>
        <taxon>Bacteria</taxon>
        <taxon>Pseudomonadati</taxon>
        <taxon>Pseudomonadota</taxon>
        <taxon>Gammaproteobacteria</taxon>
        <taxon>Enterobacterales</taxon>
        <taxon>Budviciaceae</taxon>
        <taxon>Limnobaculum</taxon>
    </lineage>
</organism>
<dbReference type="EMBL" id="CP034752">
    <property type="protein sequence ID" value="QBH97419.1"/>
    <property type="molecule type" value="Genomic_DNA"/>
</dbReference>
<sequence length="111" mass="12348">MITADGLRLMKQAKGSVMKATHTQETHPHLFVYHSKNQSTLAKPLQGSHDIQTEEASPSHLKEALRILAILPEIDIQKVTTIKTALKLGRIGVNPEHIANAILEYYRGTDK</sequence>
<dbReference type="KEGG" id="prag:EKN56_14020"/>
<dbReference type="InterPro" id="IPR035890">
    <property type="entry name" value="Anti-sigma-28_factor_FlgM_sf"/>
</dbReference>